<sequence length="95" mass="10086">MPDRLKDGLANEVLDILDKAASSFNGFEVEHLANKNHEGLIGCLVGVQLGHVGTGNLEFEEAHVVAGGVDENGTMEVSDCESQGWSEQGYLSLSV</sequence>
<name>A0A098D057_GIBZE</name>
<evidence type="ECO:0000313" key="2">
    <source>
        <dbReference type="EnsemblFungi" id="CEF71822"/>
    </source>
</evidence>
<accession>A0A098D057</accession>
<dbReference type="AlphaFoldDB" id="A0A098D057"/>
<dbReference type="Proteomes" id="UP000070720">
    <property type="component" value="Chromosome 1"/>
</dbReference>
<protein>
    <submittedName>
        <fullName evidence="1">Chromosome 1, complete genome</fullName>
    </submittedName>
</protein>
<organism evidence="1 3">
    <name type="scientific">Gibberella zeae (strain ATCC MYA-4620 / CBS 123657 / FGSC 9075 / NRRL 31084 / PH-1)</name>
    <name type="common">Wheat head blight fungus</name>
    <name type="synonym">Fusarium graminearum</name>
    <dbReference type="NCBI Taxonomy" id="229533"/>
    <lineage>
        <taxon>Eukaryota</taxon>
        <taxon>Fungi</taxon>
        <taxon>Dikarya</taxon>
        <taxon>Ascomycota</taxon>
        <taxon>Pezizomycotina</taxon>
        <taxon>Sordariomycetes</taxon>
        <taxon>Hypocreomycetidae</taxon>
        <taxon>Hypocreales</taxon>
        <taxon>Nectriaceae</taxon>
        <taxon>Fusarium</taxon>
    </lineage>
</organism>
<accession>A0A0E0RKP7</accession>
<evidence type="ECO:0000313" key="1">
    <source>
        <dbReference type="EMBL" id="CEF71822.1"/>
    </source>
</evidence>
<dbReference type="EMBL" id="HG970332">
    <property type="protein sequence ID" value="CEF71822.1"/>
    <property type="molecule type" value="Genomic_DNA"/>
</dbReference>
<reference evidence="2 3" key="2">
    <citation type="journal article" date="2010" name="Nature">
        <title>Comparative genomics reveals mobile pathogenicity chromosomes in Fusarium.</title>
        <authorList>
            <person name="Ma L.J."/>
            <person name="van der Does H.C."/>
            <person name="Borkovich K.A."/>
            <person name="Coleman J.J."/>
            <person name="Daboussi M.J."/>
            <person name="Di Pietro A."/>
            <person name="Dufresne M."/>
            <person name="Freitag M."/>
            <person name="Grabherr M."/>
            <person name="Henrissat B."/>
            <person name="Houterman P.M."/>
            <person name="Kang S."/>
            <person name="Shim W.B."/>
            <person name="Woloshuk C."/>
            <person name="Xie X."/>
            <person name="Xu J.R."/>
            <person name="Antoniw J."/>
            <person name="Baker S.E."/>
            <person name="Bluhm B.H."/>
            <person name="Breakspear A."/>
            <person name="Brown D.W."/>
            <person name="Butchko R.A."/>
            <person name="Chapman S."/>
            <person name="Coulson R."/>
            <person name="Coutinho P.M."/>
            <person name="Danchin E.G."/>
            <person name="Diener A."/>
            <person name="Gale L.R."/>
            <person name="Gardiner D.M."/>
            <person name="Goff S."/>
            <person name="Hammond-Kosack K.E."/>
            <person name="Hilburn K."/>
            <person name="Hua-Van A."/>
            <person name="Jonkers W."/>
            <person name="Kazan K."/>
            <person name="Kodira C.D."/>
            <person name="Koehrsen M."/>
            <person name="Kumar L."/>
            <person name="Lee Y.H."/>
            <person name="Li L."/>
            <person name="Manners J.M."/>
            <person name="Miranda-Saavedra D."/>
            <person name="Mukherjee M."/>
            <person name="Park G."/>
            <person name="Park J."/>
            <person name="Park S.Y."/>
            <person name="Proctor R.H."/>
            <person name="Regev A."/>
            <person name="Ruiz-Roldan M.C."/>
            <person name="Sain D."/>
            <person name="Sakthikumar S."/>
            <person name="Sykes S."/>
            <person name="Schwartz D.C."/>
            <person name="Turgeon B.G."/>
            <person name="Wapinski I."/>
            <person name="Yoder O."/>
            <person name="Young S."/>
            <person name="Zeng Q."/>
            <person name="Zhou S."/>
            <person name="Galagan J."/>
            <person name="Cuomo C.A."/>
            <person name="Kistler H.C."/>
            <person name="Rep M."/>
        </authorList>
    </citation>
    <scope>GENOME REANNOTATION</scope>
    <source>
        <strain evidence="3">ATCC MYA-4620 / CBS 123657 / FGSC 9075 / NRRL 31084 / PH-1</strain>
        <strain evidence="2">PH-1 / ATCC MYA-4620 / FGSC 9075 / NRRL 31084</strain>
    </source>
</reference>
<reference evidence="2 3" key="1">
    <citation type="journal article" date="2007" name="Science">
        <title>The Fusarium graminearum genome reveals a link between localized polymorphism and pathogen specialization.</title>
        <authorList>
            <person name="Cuomo C.A."/>
            <person name="Gueldener U."/>
            <person name="Xu J.-R."/>
            <person name="Trail F."/>
            <person name="Turgeon B.G."/>
            <person name="Di Pietro A."/>
            <person name="Walton J.D."/>
            <person name="Ma L.-J."/>
            <person name="Baker S.E."/>
            <person name="Rep M."/>
            <person name="Adam G."/>
            <person name="Antoniw J."/>
            <person name="Baldwin T."/>
            <person name="Calvo S.E."/>
            <person name="Chang Y.-L."/>
            <person name="DeCaprio D."/>
            <person name="Gale L.R."/>
            <person name="Gnerre S."/>
            <person name="Goswami R.S."/>
            <person name="Hammond-Kosack K."/>
            <person name="Harris L.J."/>
            <person name="Hilburn K."/>
            <person name="Kennell J.C."/>
            <person name="Kroken S."/>
            <person name="Magnuson J.K."/>
            <person name="Mannhaupt G."/>
            <person name="Mauceli E.W."/>
            <person name="Mewes H.-W."/>
            <person name="Mitterbauer R."/>
            <person name="Muehlbauer G."/>
            <person name="Muensterkoetter M."/>
            <person name="Nelson D."/>
            <person name="O'Donnell K."/>
            <person name="Ouellet T."/>
            <person name="Qi W."/>
            <person name="Quesneville H."/>
            <person name="Roncero M.I.G."/>
            <person name="Seong K.-Y."/>
            <person name="Tetko I.V."/>
            <person name="Urban M."/>
            <person name="Waalwijk C."/>
            <person name="Ward T.J."/>
            <person name="Yao J."/>
            <person name="Birren B.W."/>
            <person name="Kistler H.C."/>
        </authorList>
    </citation>
    <scope>NUCLEOTIDE SEQUENCE [LARGE SCALE GENOMIC DNA]</scope>
    <source>
        <strain evidence="3">ATCC MYA-4620 / CBS 123657 / FGSC 9075 / NRRL 31084 / PH-1</strain>
        <strain evidence="2">PH-1 / ATCC MYA-4620 / FGSC 9075 / NRRL 31084</strain>
    </source>
</reference>
<evidence type="ECO:0000313" key="3">
    <source>
        <dbReference type="Proteomes" id="UP000070720"/>
    </source>
</evidence>
<gene>
    <name evidence="1" type="ORF">FGRAMPH1_01T00045</name>
</gene>
<reference evidence="2" key="4">
    <citation type="submission" date="2017-01" db="UniProtKB">
        <authorList>
            <consortium name="EnsemblFungi"/>
        </authorList>
    </citation>
    <scope>IDENTIFICATION</scope>
    <source>
        <strain evidence="2">PH-1 / ATCC MYA-4620 / FGSC 9075 / NRRL 31084</strain>
    </source>
</reference>
<dbReference type="VEuPathDB" id="FungiDB:FGRAMPH1_01G00045"/>
<keyword evidence="3" id="KW-1185">Reference proteome</keyword>
<dbReference type="EnsemblFungi" id="CEF71822">
    <property type="protein sequence ID" value="CEF71822"/>
    <property type="gene ID" value="FGRRES_15677_M"/>
</dbReference>
<proteinExistence type="predicted"/>
<reference evidence="1 3" key="3">
    <citation type="journal article" date="2015" name="BMC Genomics">
        <title>The completed genome sequence of the pathogenic ascomycete fungus Fusarium graminearum.</title>
        <authorList>
            <person name="King R."/>
            <person name="Urban M."/>
            <person name="Hammond-Kosack M.C."/>
            <person name="Hassani-Pak K."/>
            <person name="Hammond-Kosack K.E."/>
        </authorList>
    </citation>
    <scope>NUCLEOTIDE SEQUENCE [LARGE SCALE GENOMIC DNA]</scope>
    <source>
        <strain evidence="3">ATCC MYA-4620 / CBS 123657 / FGSC 9075 / NRRL 31084 / PH-1</strain>
        <strain evidence="1">PH-1</strain>
    </source>
</reference>
<dbReference type="InParanoid" id="A0A098D057"/>